<comment type="caution">
    <text evidence="2">The sequence shown here is derived from an EMBL/GenBank/DDBJ whole genome shotgun (WGS) entry which is preliminary data.</text>
</comment>
<keyword evidence="3" id="KW-1185">Reference proteome</keyword>
<organism evidence="2 3">
    <name type="scientific">Puccinia striiformis f. sp. tritici PST-78</name>
    <dbReference type="NCBI Taxonomy" id="1165861"/>
    <lineage>
        <taxon>Eukaryota</taxon>
        <taxon>Fungi</taxon>
        <taxon>Dikarya</taxon>
        <taxon>Basidiomycota</taxon>
        <taxon>Pucciniomycotina</taxon>
        <taxon>Pucciniomycetes</taxon>
        <taxon>Pucciniales</taxon>
        <taxon>Pucciniaceae</taxon>
        <taxon>Puccinia</taxon>
    </lineage>
</organism>
<reference evidence="3" key="1">
    <citation type="submission" date="2014-03" db="EMBL/GenBank/DDBJ databases">
        <title>The Genome Sequence of Puccinia striiformis f. sp. tritici PST-78.</title>
        <authorList>
            <consortium name="The Broad Institute Genome Sequencing Platform"/>
            <person name="Cuomo C."/>
            <person name="Hulbert S."/>
            <person name="Chen X."/>
            <person name="Walker B."/>
            <person name="Young S.K."/>
            <person name="Zeng Q."/>
            <person name="Gargeya S."/>
            <person name="Fitzgerald M."/>
            <person name="Haas B."/>
            <person name="Abouelleil A."/>
            <person name="Alvarado L."/>
            <person name="Arachchi H.M."/>
            <person name="Berlin A.M."/>
            <person name="Chapman S.B."/>
            <person name="Goldberg J."/>
            <person name="Griggs A."/>
            <person name="Gujja S."/>
            <person name="Hansen M."/>
            <person name="Howarth C."/>
            <person name="Imamovic A."/>
            <person name="Larimer J."/>
            <person name="McCowan C."/>
            <person name="Montmayeur A."/>
            <person name="Murphy C."/>
            <person name="Neiman D."/>
            <person name="Pearson M."/>
            <person name="Priest M."/>
            <person name="Roberts A."/>
            <person name="Saif S."/>
            <person name="Shea T."/>
            <person name="Sisk P."/>
            <person name="Sykes S."/>
            <person name="Wortman J."/>
            <person name="Nusbaum C."/>
            <person name="Birren B."/>
        </authorList>
    </citation>
    <scope>NUCLEOTIDE SEQUENCE [LARGE SCALE GENOMIC DNA]</scope>
    <source>
        <strain evidence="3">race PST-78</strain>
    </source>
</reference>
<proteinExistence type="predicted"/>
<name>A0A0L0V8R0_9BASI</name>
<dbReference type="AlphaFoldDB" id="A0A0L0V8R0"/>
<accession>A0A0L0V8R0</accession>
<dbReference type="Proteomes" id="UP000054564">
    <property type="component" value="Unassembled WGS sequence"/>
</dbReference>
<dbReference type="EMBL" id="AJIL01000097">
    <property type="protein sequence ID" value="KNE95374.1"/>
    <property type="molecule type" value="Genomic_DNA"/>
</dbReference>
<feature type="region of interest" description="Disordered" evidence="1">
    <location>
        <begin position="33"/>
        <end position="53"/>
    </location>
</feature>
<protein>
    <submittedName>
        <fullName evidence="2">Uncharacterized protein</fullName>
    </submittedName>
</protein>
<gene>
    <name evidence="2" type="ORF">PSTG_11227</name>
</gene>
<evidence type="ECO:0000313" key="3">
    <source>
        <dbReference type="Proteomes" id="UP000054564"/>
    </source>
</evidence>
<evidence type="ECO:0000256" key="1">
    <source>
        <dbReference type="SAM" id="MobiDB-lite"/>
    </source>
</evidence>
<feature type="compositionally biased region" description="Low complexity" evidence="1">
    <location>
        <begin position="40"/>
        <end position="53"/>
    </location>
</feature>
<sequence length="72" mass="8050">MQTLDTLHTQSDEDHAKRIACESSCDVSDVTTMIGQDHQSSNSSSNHINNPKSSLIDRISLPLFDHRNINIE</sequence>
<evidence type="ECO:0000313" key="2">
    <source>
        <dbReference type="EMBL" id="KNE95374.1"/>
    </source>
</evidence>